<keyword evidence="1" id="KW-1133">Transmembrane helix</keyword>
<name>A0A9P5Z7Y8_9AGAR</name>
<evidence type="ECO:0008006" key="4">
    <source>
        <dbReference type="Google" id="ProtNLM"/>
    </source>
</evidence>
<proteinExistence type="predicted"/>
<dbReference type="Proteomes" id="UP000807469">
    <property type="component" value="Unassembled WGS sequence"/>
</dbReference>
<evidence type="ECO:0000313" key="2">
    <source>
        <dbReference type="EMBL" id="KAF9482293.1"/>
    </source>
</evidence>
<dbReference type="EMBL" id="MU155167">
    <property type="protein sequence ID" value="KAF9482293.1"/>
    <property type="molecule type" value="Genomic_DNA"/>
</dbReference>
<dbReference type="AlphaFoldDB" id="A0A9P5Z7Y8"/>
<evidence type="ECO:0000256" key="1">
    <source>
        <dbReference type="SAM" id="Phobius"/>
    </source>
</evidence>
<keyword evidence="1" id="KW-0472">Membrane</keyword>
<feature type="transmembrane region" description="Helical" evidence="1">
    <location>
        <begin position="12"/>
        <end position="28"/>
    </location>
</feature>
<sequence length="490" mass="54587">MRWTAPPERREIGLVLLCFFAYFLAYNIEVTLQVLGIDAAATKAKGAVLSRLGVGNTVIGDDGLRPAGWRDKLELDVFGDWEWSQGHVAGDGTERSQSKGSGRHGAQWIARKDVQDIAGVQEPFGDSTVNDGLQNWGKDLPETAIVGHASGYTIFDNVYIFNGTVYLITDSAAAWPPLSTMVASTGLGFKEWQVVSIEQGRKIMGEYGATIRGVSWLAADEQPHNSTLFGLWKTYASLDTLIDASGNTALPPPRRLIFPHSLSFTDEDPPHEQYSTRRSRVDTGFHPYTLKAAFPSITMMYREDWEDYHKMEVPYVFERLVVADRTAAAPALENGQPVYAPSMLLGASANWWEPVRKNMAEFFGEYDVKTKAKKVITYLHTQGAQIPKLAEEDHEALVKALQSFGKSKGYEVNIVSTETFETDWPTQMTAIVKSSVVVGVHGYHLIDALFMRRTSQSTLVELFPKDKFVRDRELAAHSVGLHYRALWSNV</sequence>
<organism evidence="2 3">
    <name type="scientific">Pholiota conissans</name>
    <dbReference type="NCBI Taxonomy" id="109636"/>
    <lineage>
        <taxon>Eukaryota</taxon>
        <taxon>Fungi</taxon>
        <taxon>Dikarya</taxon>
        <taxon>Basidiomycota</taxon>
        <taxon>Agaricomycotina</taxon>
        <taxon>Agaricomycetes</taxon>
        <taxon>Agaricomycetidae</taxon>
        <taxon>Agaricales</taxon>
        <taxon>Agaricineae</taxon>
        <taxon>Strophariaceae</taxon>
        <taxon>Pholiota</taxon>
    </lineage>
</organism>
<reference evidence="2" key="1">
    <citation type="submission" date="2020-11" db="EMBL/GenBank/DDBJ databases">
        <authorList>
            <consortium name="DOE Joint Genome Institute"/>
            <person name="Ahrendt S."/>
            <person name="Riley R."/>
            <person name="Andreopoulos W."/>
            <person name="Labutti K."/>
            <person name="Pangilinan J."/>
            <person name="Ruiz-Duenas F.J."/>
            <person name="Barrasa J.M."/>
            <person name="Sanchez-Garcia M."/>
            <person name="Camarero S."/>
            <person name="Miyauchi S."/>
            <person name="Serrano A."/>
            <person name="Linde D."/>
            <person name="Babiker R."/>
            <person name="Drula E."/>
            <person name="Ayuso-Fernandez I."/>
            <person name="Pacheco R."/>
            <person name="Padilla G."/>
            <person name="Ferreira P."/>
            <person name="Barriuso J."/>
            <person name="Kellner H."/>
            <person name="Castanera R."/>
            <person name="Alfaro M."/>
            <person name="Ramirez L."/>
            <person name="Pisabarro A.G."/>
            <person name="Kuo A."/>
            <person name="Tritt A."/>
            <person name="Lipzen A."/>
            <person name="He G."/>
            <person name="Yan M."/>
            <person name="Ng V."/>
            <person name="Cullen D."/>
            <person name="Martin F."/>
            <person name="Rosso M.-N."/>
            <person name="Henrissat B."/>
            <person name="Hibbett D."/>
            <person name="Martinez A.T."/>
            <person name="Grigoriev I.V."/>
        </authorList>
    </citation>
    <scope>NUCLEOTIDE SEQUENCE</scope>
    <source>
        <strain evidence="2">CIRM-BRFM 674</strain>
    </source>
</reference>
<accession>A0A9P5Z7Y8</accession>
<keyword evidence="3" id="KW-1185">Reference proteome</keyword>
<protein>
    <recommendedName>
        <fullName evidence="4">Glycosyltransferase</fullName>
    </recommendedName>
</protein>
<gene>
    <name evidence="2" type="ORF">BDN70DRAFT_801817</name>
</gene>
<evidence type="ECO:0000313" key="3">
    <source>
        <dbReference type="Proteomes" id="UP000807469"/>
    </source>
</evidence>
<dbReference type="OrthoDB" id="529273at2759"/>
<keyword evidence="1" id="KW-0812">Transmembrane</keyword>
<comment type="caution">
    <text evidence="2">The sequence shown here is derived from an EMBL/GenBank/DDBJ whole genome shotgun (WGS) entry which is preliminary data.</text>
</comment>